<gene>
    <name evidence="1" type="ORF">OJ995_09155</name>
</gene>
<dbReference type="Proteomes" id="UP001165677">
    <property type="component" value="Unassembled WGS sequence"/>
</dbReference>
<protein>
    <submittedName>
        <fullName evidence="1">Uncharacterized protein</fullName>
    </submittedName>
</protein>
<comment type="caution">
    <text evidence="1">The sequence shown here is derived from an EMBL/GenBank/DDBJ whole genome shotgun (WGS) entry which is preliminary data.</text>
</comment>
<keyword evidence="2" id="KW-1185">Reference proteome</keyword>
<evidence type="ECO:0000313" key="1">
    <source>
        <dbReference type="EMBL" id="MCW1148385.1"/>
    </source>
</evidence>
<name>A0ABT3EJS5_9FLAO</name>
<organism evidence="1 2">
    <name type="scientific">Flavobacterium lacisediminis</name>
    <dbReference type="NCBI Taxonomy" id="2989705"/>
    <lineage>
        <taxon>Bacteria</taxon>
        <taxon>Pseudomonadati</taxon>
        <taxon>Bacteroidota</taxon>
        <taxon>Flavobacteriia</taxon>
        <taxon>Flavobacteriales</taxon>
        <taxon>Flavobacteriaceae</taxon>
        <taxon>Flavobacterium</taxon>
    </lineage>
</organism>
<reference evidence="1" key="1">
    <citation type="submission" date="2022-10" db="EMBL/GenBank/DDBJ databases">
        <title>Flavobacterium sp. nov., a bacterium isolated from lake sediment.</title>
        <authorList>
            <person name="Qu J.-H."/>
        </authorList>
    </citation>
    <scope>NUCLEOTIDE SEQUENCE</scope>
    <source>
        <strain evidence="1">TH16-21</strain>
    </source>
</reference>
<accession>A0ABT3EJS5</accession>
<dbReference type="RefSeq" id="WP_264369136.1">
    <property type="nucleotide sequence ID" value="NZ_JAPCIO010000005.1"/>
</dbReference>
<sequence>MQKALATMYKKKTYTVLELTITDNLLTLVIPGIKLELPCKTVHTAKATFDFHYFYDMVKTWDGIFFECIVTDNQLQMGVTKVTAQTTFFEDDSILRSIKLPINYTDWHLLQLEQKGFTLEELRFNDLEFAVHHANKRLKRNLNQAKDILGVYGITKQEIADLIASKVTIS</sequence>
<evidence type="ECO:0000313" key="2">
    <source>
        <dbReference type="Proteomes" id="UP001165677"/>
    </source>
</evidence>
<proteinExistence type="predicted"/>
<dbReference type="EMBL" id="JAPCIO010000005">
    <property type="protein sequence ID" value="MCW1148385.1"/>
    <property type="molecule type" value="Genomic_DNA"/>
</dbReference>